<evidence type="ECO:0000313" key="3">
    <source>
        <dbReference type="Proteomes" id="UP000298030"/>
    </source>
</evidence>
<feature type="compositionally biased region" description="Pro residues" evidence="1">
    <location>
        <begin position="452"/>
        <end position="461"/>
    </location>
</feature>
<name>A0A4Y7TC82_COPMI</name>
<accession>A0A4Y7TC82</accession>
<evidence type="ECO:0000256" key="1">
    <source>
        <dbReference type="SAM" id="MobiDB-lite"/>
    </source>
</evidence>
<reference evidence="2 3" key="1">
    <citation type="journal article" date="2019" name="Nat. Ecol. Evol.">
        <title>Megaphylogeny resolves global patterns of mushroom evolution.</title>
        <authorList>
            <person name="Varga T."/>
            <person name="Krizsan K."/>
            <person name="Foldi C."/>
            <person name="Dima B."/>
            <person name="Sanchez-Garcia M."/>
            <person name="Sanchez-Ramirez S."/>
            <person name="Szollosi G.J."/>
            <person name="Szarkandi J.G."/>
            <person name="Papp V."/>
            <person name="Albert L."/>
            <person name="Andreopoulos W."/>
            <person name="Angelini C."/>
            <person name="Antonin V."/>
            <person name="Barry K.W."/>
            <person name="Bougher N.L."/>
            <person name="Buchanan P."/>
            <person name="Buyck B."/>
            <person name="Bense V."/>
            <person name="Catcheside P."/>
            <person name="Chovatia M."/>
            <person name="Cooper J."/>
            <person name="Damon W."/>
            <person name="Desjardin D."/>
            <person name="Finy P."/>
            <person name="Geml J."/>
            <person name="Haridas S."/>
            <person name="Hughes K."/>
            <person name="Justo A."/>
            <person name="Karasinski D."/>
            <person name="Kautmanova I."/>
            <person name="Kiss B."/>
            <person name="Kocsube S."/>
            <person name="Kotiranta H."/>
            <person name="LaButti K.M."/>
            <person name="Lechner B.E."/>
            <person name="Liimatainen K."/>
            <person name="Lipzen A."/>
            <person name="Lukacs Z."/>
            <person name="Mihaltcheva S."/>
            <person name="Morgado L.N."/>
            <person name="Niskanen T."/>
            <person name="Noordeloos M.E."/>
            <person name="Ohm R.A."/>
            <person name="Ortiz-Santana B."/>
            <person name="Ovrebo C."/>
            <person name="Racz N."/>
            <person name="Riley R."/>
            <person name="Savchenko A."/>
            <person name="Shiryaev A."/>
            <person name="Soop K."/>
            <person name="Spirin V."/>
            <person name="Szebenyi C."/>
            <person name="Tomsovsky M."/>
            <person name="Tulloss R.E."/>
            <person name="Uehling J."/>
            <person name="Grigoriev I.V."/>
            <person name="Vagvolgyi C."/>
            <person name="Papp T."/>
            <person name="Martin F.M."/>
            <person name="Miettinen O."/>
            <person name="Hibbett D.S."/>
            <person name="Nagy L.G."/>
        </authorList>
    </citation>
    <scope>NUCLEOTIDE SEQUENCE [LARGE SCALE GENOMIC DNA]</scope>
    <source>
        <strain evidence="2 3">FP101781</strain>
    </source>
</reference>
<dbReference type="AlphaFoldDB" id="A0A4Y7TC82"/>
<dbReference type="SUPFAM" id="SSF52047">
    <property type="entry name" value="RNI-like"/>
    <property type="match status" value="1"/>
</dbReference>
<evidence type="ECO:0000313" key="2">
    <source>
        <dbReference type="EMBL" id="TEB31538.1"/>
    </source>
</evidence>
<dbReference type="EMBL" id="QPFP01000018">
    <property type="protein sequence ID" value="TEB31538.1"/>
    <property type="molecule type" value="Genomic_DNA"/>
</dbReference>
<organism evidence="2 3">
    <name type="scientific">Coprinellus micaceus</name>
    <name type="common">Glistening ink-cap mushroom</name>
    <name type="synonym">Coprinus micaceus</name>
    <dbReference type="NCBI Taxonomy" id="71717"/>
    <lineage>
        <taxon>Eukaryota</taxon>
        <taxon>Fungi</taxon>
        <taxon>Dikarya</taxon>
        <taxon>Basidiomycota</taxon>
        <taxon>Agaricomycotina</taxon>
        <taxon>Agaricomycetes</taxon>
        <taxon>Agaricomycetidae</taxon>
        <taxon>Agaricales</taxon>
        <taxon>Agaricineae</taxon>
        <taxon>Psathyrellaceae</taxon>
        <taxon>Coprinellus</taxon>
    </lineage>
</organism>
<protein>
    <recommendedName>
        <fullName evidence="4">F-box domain-containing protein</fullName>
    </recommendedName>
</protein>
<dbReference type="InterPro" id="IPR032675">
    <property type="entry name" value="LRR_dom_sf"/>
</dbReference>
<proteinExistence type="predicted"/>
<feature type="region of interest" description="Disordered" evidence="1">
    <location>
        <begin position="439"/>
        <end position="484"/>
    </location>
</feature>
<dbReference type="OrthoDB" id="3541472at2759"/>
<dbReference type="Proteomes" id="UP000298030">
    <property type="component" value="Unassembled WGS sequence"/>
</dbReference>
<feature type="compositionally biased region" description="Basic and acidic residues" evidence="1">
    <location>
        <begin position="467"/>
        <end position="484"/>
    </location>
</feature>
<comment type="caution">
    <text evidence="2">The sequence shown here is derived from an EMBL/GenBank/DDBJ whole genome shotgun (WGS) entry which is preliminary data.</text>
</comment>
<evidence type="ECO:0008006" key="4">
    <source>
        <dbReference type="Google" id="ProtNLM"/>
    </source>
</evidence>
<sequence length="484" mass="54288">MASQSRKSITEIIPADILTLIVQEVKRIDFESLRKLRLACKGFNSQVEPLAFRSLTLISYERLPEFQAQLRRLASGQSPNSRWTKKLSIPFDSLAPLVRARYTTASATELRRHSALVTQRKHLVRAIGALHQVTSARYHLQDVEPFEEVLGALSRLPKLEHVSLSFPPKFHDKPLPLTSFTNLRTVELLYPPLFPSAVQSIQGMLVGSSPTLESLTITPYDWGRQFGWGEPPLDTTIIRVVGLETLLEGNEEEPPTKATTLTRLSGSSHVRAAPCFGPLQYAKLKKLALNTSRIALSAAVVQHLPSLTHLEAINGAAGNIDDTFWKELTRRRMRLELLRVWPLTTSAIDYLASYTGLKTLFLRDHENEVQVPFARERQLDRLVTVVLPRHSPTLENLWLDGSGEREYCVTEQMLEGVTGCRRLQHLWMLYYFPESENADGRPSPANGYFPPKSCPPLPAPRAPDAAHGMRERANAVDKQDGGSV</sequence>
<gene>
    <name evidence="2" type="ORF">FA13DRAFT_1774159</name>
</gene>
<dbReference type="Gene3D" id="3.80.10.10">
    <property type="entry name" value="Ribonuclease Inhibitor"/>
    <property type="match status" value="1"/>
</dbReference>
<dbReference type="STRING" id="71717.A0A4Y7TC82"/>
<keyword evidence="3" id="KW-1185">Reference proteome</keyword>